<evidence type="ECO:0008006" key="3">
    <source>
        <dbReference type="Google" id="ProtNLM"/>
    </source>
</evidence>
<dbReference type="Pfam" id="PF12954">
    <property type="entry name" value="DUF3843"/>
    <property type="match status" value="2"/>
</dbReference>
<organism evidence="1 2">
    <name type="scientific">Mucinivorans hirudinis</name>
    <dbReference type="NCBI Taxonomy" id="1433126"/>
    <lineage>
        <taxon>Bacteria</taxon>
        <taxon>Pseudomonadati</taxon>
        <taxon>Bacteroidota</taxon>
        <taxon>Bacteroidia</taxon>
        <taxon>Bacteroidales</taxon>
        <taxon>Rikenellaceae</taxon>
        <taxon>Mucinivorans</taxon>
    </lineage>
</organism>
<reference evidence="1 2" key="1">
    <citation type="journal article" date="2015" name="Genome Announc.">
        <title>Complete Genome Sequence of the Novel Leech Symbiont Mucinivorans hirudinis M3T.</title>
        <authorList>
            <person name="Nelson M.C."/>
            <person name="Bomar L."/>
            <person name="Graf J."/>
        </authorList>
    </citation>
    <scope>NUCLEOTIDE SEQUENCE [LARGE SCALE GENOMIC DNA]</scope>
    <source>
        <strain evidence="2">M3</strain>
    </source>
</reference>
<dbReference type="Proteomes" id="UP000027616">
    <property type="component" value="Chromosome I"/>
</dbReference>
<keyword evidence="2" id="KW-1185">Reference proteome</keyword>
<dbReference type="OrthoDB" id="693120at2"/>
<name>A0A060R830_9BACT</name>
<proteinExistence type="predicted"/>
<evidence type="ECO:0000313" key="2">
    <source>
        <dbReference type="Proteomes" id="UP000027616"/>
    </source>
</evidence>
<evidence type="ECO:0000313" key="1">
    <source>
        <dbReference type="EMBL" id="CDN31530.1"/>
    </source>
</evidence>
<dbReference type="HOGENOM" id="CLU_042006_0_0_10"/>
<dbReference type="STRING" id="1433126.BN938_1443"/>
<dbReference type="InterPro" id="IPR024214">
    <property type="entry name" value="DUF3843"/>
</dbReference>
<gene>
    <name evidence="1" type="ORF">BN938_1443</name>
</gene>
<accession>A0A060R830</accession>
<dbReference type="AlphaFoldDB" id="A0A060R830"/>
<dbReference type="EMBL" id="HG934468">
    <property type="protein sequence ID" value="CDN31530.1"/>
    <property type="molecule type" value="Genomic_DNA"/>
</dbReference>
<sequence>MLKRVTGKKTIKMQDWMNLHLYSNTSYIDQEYLDVANEIYSTLRALCPAEYKNDLIKDIALMSTAYLEDVVSDFGIWNSFGELNQKKYGRRLPFFDVDEGDYLKDNINLVDVKFIVWYVTQQAHSMQTEDLMNPWGLNINAIAIDIYTIFVDKFEDLPINDCWAYLRDESKKYHQWYPFREMCKAFFYSNYLFIYQSRRAKSELSKSINKGANHRLEYLLVEATTFNVKVGPVDEYVYQWLAKMFDDKKLSSALENMQSRFSNYFQIVDKTEDGYLFIDRDDDSEYMVAQESIILKKWSADEYYFTHLVLFDGKWYLNGALGNSTGKNIEQDIEQRKATRENARINYSTFLEDNGRPIFFFKTFDEVIAFFSKNTDKFDASGCAKEFLEGDYYVVFAHPKIGIAIYPNIALLIKHKENPYYKKSEAERMSLALLCGSIIKDKYLIEYLATNKLLPDARLESIQMRAVNCRKVVQENLLYIAKLFQK</sequence>
<dbReference type="eggNOG" id="ENOG5032XC3">
    <property type="taxonomic scope" value="Bacteria"/>
</dbReference>
<protein>
    <recommendedName>
        <fullName evidence="3">DUF3843 family protein</fullName>
    </recommendedName>
</protein>
<dbReference type="KEGG" id="rbc:BN938_1443"/>